<evidence type="ECO:0000256" key="2">
    <source>
        <dbReference type="ARBA" id="ARBA00023125"/>
    </source>
</evidence>
<sequence length="229" mass="26993">METSINTPQIIIKPHQKSKFTIDEDRKLISLVNQFGENNWGSIALYMNGRNIRQCRERWKHYLSPEVSNSPWTEMEDILLHQKYAEYGPKWKKIAEFFPNRTYINIKNRFLLKKRHNERISSQIVEISSELAKKMSNPKRKCIIPYQKCNTEKMQVGNKNFKIDYNKTPNININNTSNCNNIKYEFIIPSIKSQTIEMETPDDQDDTFDDFLAESAILTGNTDDCYFGF</sequence>
<dbReference type="CDD" id="cd00167">
    <property type="entry name" value="SANT"/>
    <property type="match status" value="2"/>
</dbReference>
<comment type="caution">
    <text evidence="7">The sequence shown here is derived from an EMBL/GenBank/DDBJ whole genome shotgun (WGS) entry which is preliminary data.</text>
</comment>
<keyword evidence="1" id="KW-0805">Transcription regulation</keyword>
<keyword evidence="8" id="KW-1185">Reference proteome</keyword>
<keyword evidence="2" id="KW-0238">DNA-binding</keyword>
<evidence type="ECO:0000256" key="1">
    <source>
        <dbReference type="ARBA" id="ARBA00023015"/>
    </source>
</evidence>
<dbReference type="Gene3D" id="1.10.10.60">
    <property type="entry name" value="Homeodomain-like"/>
    <property type="match status" value="2"/>
</dbReference>
<proteinExistence type="predicted"/>
<evidence type="ECO:0008006" key="9">
    <source>
        <dbReference type="Google" id="ProtNLM"/>
    </source>
</evidence>
<protein>
    <recommendedName>
        <fullName evidence="9">Myb-like DNA-binding domain containing protein</fullName>
    </recommendedName>
</protein>
<gene>
    <name evidence="7" type="ORF">M9Y10_043134</name>
</gene>
<reference evidence="7 8" key="1">
    <citation type="submission" date="2024-04" db="EMBL/GenBank/DDBJ databases">
        <title>Tritrichomonas musculus Genome.</title>
        <authorList>
            <person name="Alves-Ferreira E."/>
            <person name="Grigg M."/>
            <person name="Lorenzi H."/>
            <person name="Galac M."/>
        </authorList>
    </citation>
    <scope>NUCLEOTIDE SEQUENCE [LARGE SCALE GENOMIC DNA]</scope>
    <source>
        <strain evidence="7 8">EAF2021</strain>
    </source>
</reference>
<dbReference type="PANTHER" id="PTHR46621">
    <property type="entry name" value="SNRNA-ACTIVATING PROTEIN COMPLEX SUBUNIT 4"/>
    <property type="match status" value="1"/>
</dbReference>
<dbReference type="InterPro" id="IPR051575">
    <property type="entry name" value="Myb-like_DNA-bd"/>
</dbReference>
<evidence type="ECO:0000259" key="5">
    <source>
        <dbReference type="PROSITE" id="PS50090"/>
    </source>
</evidence>
<name>A0ABR2K001_9EUKA</name>
<keyword evidence="4" id="KW-0539">Nucleus</keyword>
<dbReference type="InterPro" id="IPR009057">
    <property type="entry name" value="Homeodomain-like_sf"/>
</dbReference>
<dbReference type="InterPro" id="IPR001005">
    <property type="entry name" value="SANT/Myb"/>
</dbReference>
<dbReference type="Proteomes" id="UP001470230">
    <property type="component" value="Unassembled WGS sequence"/>
</dbReference>
<dbReference type="PROSITE" id="PS50090">
    <property type="entry name" value="MYB_LIKE"/>
    <property type="match status" value="2"/>
</dbReference>
<evidence type="ECO:0000256" key="4">
    <source>
        <dbReference type="ARBA" id="ARBA00023242"/>
    </source>
</evidence>
<accession>A0ABR2K001</accession>
<dbReference type="Pfam" id="PF13921">
    <property type="entry name" value="Myb_DNA-bind_6"/>
    <property type="match status" value="1"/>
</dbReference>
<dbReference type="SUPFAM" id="SSF46689">
    <property type="entry name" value="Homeodomain-like"/>
    <property type="match status" value="1"/>
</dbReference>
<feature type="domain" description="Myb-like" evidence="5">
    <location>
        <begin position="16"/>
        <end position="63"/>
    </location>
</feature>
<evidence type="ECO:0000313" key="7">
    <source>
        <dbReference type="EMBL" id="KAK8884031.1"/>
    </source>
</evidence>
<feature type="domain" description="HTH myb-type" evidence="6">
    <location>
        <begin position="12"/>
        <end position="67"/>
    </location>
</feature>
<dbReference type="PANTHER" id="PTHR46621:SF1">
    <property type="entry name" value="SNRNA-ACTIVATING PROTEIN COMPLEX SUBUNIT 4"/>
    <property type="match status" value="1"/>
</dbReference>
<dbReference type="PROSITE" id="PS51294">
    <property type="entry name" value="HTH_MYB"/>
    <property type="match status" value="2"/>
</dbReference>
<organism evidence="7 8">
    <name type="scientific">Tritrichomonas musculus</name>
    <dbReference type="NCBI Taxonomy" id="1915356"/>
    <lineage>
        <taxon>Eukaryota</taxon>
        <taxon>Metamonada</taxon>
        <taxon>Parabasalia</taxon>
        <taxon>Tritrichomonadida</taxon>
        <taxon>Tritrichomonadidae</taxon>
        <taxon>Tritrichomonas</taxon>
    </lineage>
</organism>
<feature type="domain" description="Myb-like" evidence="5">
    <location>
        <begin position="64"/>
        <end position="110"/>
    </location>
</feature>
<dbReference type="SMART" id="SM00717">
    <property type="entry name" value="SANT"/>
    <property type="match status" value="2"/>
</dbReference>
<feature type="domain" description="HTH myb-type" evidence="6">
    <location>
        <begin position="71"/>
        <end position="118"/>
    </location>
</feature>
<dbReference type="InterPro" id="IPR017930">
    <property type="entry name" value="Myb_dom"/>
</dbReference>
<keyword evidence="3" id="KW-0804">Transcription</keyword>
<evidence type="ECO:0000259" key="6">
    <source>
        <dbReference type="PROSITE" id="PS51294"/>
    </source>
</evidence>
<evidence type="ECO:0000256" key="3">
    <source>
        <dbReference type="ARBA" id="ARBA00023163"/>
    </source>
</evidence>
<dbReference type="EMBL" id="JAPFFF010000008">
    <property type="protein sequence ID" value="KAK8884031.1"/>
    <property type="molecule type" value="Genomic_DNA"/>
</dbReference>
<evidence type="ECO:0000313" key="8">
    <source>
        <dbReference type="Proteomes" id="UP001470230"/>
    </source>
</evidence>